<dbReference type="Proteomes" id="UP000799771">
    <property type="component" value="Unassembled WGS sequence"/>
</dbReference>
<gene>
    <name evidence="2" type="ORF">P153DRAFT_380403</name>
</gene>
<feature type="compositionally biased region" description="Pro residues" evidence="1">
    <location>
        <begin position="106"/>
        <end position="123"/>
    </location>
</feature>
<evidence type="ECO:0000256" key="1">
    <source>
        <dbReference type="SAM" id="MobiDB-lite"/>
    </source>
</evidence>
<sequence length="218" mass="24203">MCWITLTPKASKQPSSPPSCVEQIARVHHSPISSPRLSKVHVKLSSSVVSAEQQHHHHLHPHLHHHHMHPLHLHPLHGPHHDHNIPIITLHGSGHKRHSSLSLTPSRPPSRCRPPSPICPPAREPTYRTQIVEPAAIRAQTIAALREVRPERARGRLRRVAGYEMLGREAPWNWDCVSSSAGSGSKSSIGGGRWVRKRRGSAGGGLRYPPFGGSEKWM</sequence>
<feature type="region of interest" description="Disordered" evidence="1">
    <location>
        <begin position="180"/>
        <end position="218"/>
    </location>
</feature>
<feature type="region of interest" description="Disordered" evidence="1">
    <location>
        <begin position="92"/>
        <end position="124"/>
    </location>
</feature>
<proteinExistence type="predicted"/>
<keyword evidence="3" id="KW-1185">Reference proteome</keyword>
<dbReference type="GeneID" id="54410359"/>
<organism evidence="2 3">
    <name type="scientific">Dothidotthia symphoricarpi CBS 119687</name>
    <dbReference type="NCBI Taxonomy" id="1392245"/>
    <lineage>
        <taxon>Eukaryota</taxon>
        <taxon>Fungi</taxon>
        <taxon>Dikarya</taxon>
        <taxon>Ascomycota</taxon>
        <taxon>Pezizomycotina</taxon>
        <taxon>Dothideomycetes</taxon>
        <taxon>Pleosporomycetidae</taxon>
        <taxon>Pleosporales</taxon>
        <taxon>Dothidotthiaceae</taxon>
        <taxon>Dothidotthia</taxon>
    </lineage>
</organism>
<name>A0A6A6ASN6_9PLEO</name>
<protein>
    <submittedName>
        <fullName evidence="2">Uncharacterized protein</fullName>
    </submittedName>
</protein>
<accession>A0A6A6ASN6</accession>
<dbReference type="AlphaFoldDB" id="A0A6A6ASN6"/>
<dbReference type="RefSeq" id="XP_033528973.1">
    <property type="nucleotide sequence ID" value="XM_033669927.1"/>
</dbReference>
<evidence type="ECO:0000313" key="3">
    <source>
        <dbReference type="Proteomes" id="UP000799771"/>
    </source>
</evidence>
<evidence type="ECO:0000313" key="2">
    <source>
        <dbReference type="EMBL" id="KAF2134586.1"/>
    </source>
</evidence>
<reference evidence="2" key="1">
    <citation type="journal article" date="2020" name="Stud. Mycol.">
        <title>101 Dothideomycetes genomes: a test case for predicting lifestyles and emergence of pathogens.</title>
        <authorList>
            <person name="Haridas S."/>
            <person name="Albert R."/>
            <person name="Binder M."/>
            <person name="Bloem J."/>
            <person name="Labutti K."/>
            <person name="Salamov A."/>
            <person name="Andreopoulos B."/>
            <person name="Baker S."/>
            <person name="Barry K."/>
            <person name="Bills G."/>
            <person name="Bluhm B."/>
            <person name="Cannon C."/>
            <person name="Castanera R."/>
            <person name="Culley D."/>
            <person name="Daum C."/>
            <person name="Ezra D."/>
            <person name="Gonzalez J."/>
            <person name="Henrissat B."/>
            <person name="Kuo A."/>
            <person name="Liang C."/>
            <person name="Lipzen A."/>
            <person name="Lutzoni F."/>
            <person name="Magnuson J."/>
            <person name="Mondo S."/>
            <person name="Nolan M."/>
            <person name="Ohm R."/>
            <person name="Pangilinan J."/>
            <person name="Park H.-J."/>
            <person name="Ramirez L."/>
            <person name="Alfaro M."/>
            <person name="Sun H."/>
            <person name="Tritt A."/>
            <person name="Yoshinaga Y."/>
            <person name="Zwiers L.-H."/>
            <person name="Turgeon B."/>
            <person name="Goodwin S."/>
            <person name="Spatafora J."/>
            <person name="Crous P."/>
            <person name="Grigoriev I."/>
        </authorList>
    </citation>
    <scope>NUCLEOTIDE SEQUENCE</scope>
    <source>
        <strain evidence="2">CBS 119687</strain>
    </source>
</reference>
<dbReference type="EMBL" id="ML977497">
    <property type="protein sequence ID" value="KAF2134586.1"/>
    <property type="molecule type" value="Genomic_DNA"/>
</dbReference>
<dbReference type="OrthoDB" id="3797508at2759"/>